<evidence type="ECO:0000256" key="1">
    <source>
        <dbReference type="ARBA" id="ARBA00004651"/>
    </source>
</evidence>
<sequence length="705" mass="76843">MTLSESLVRLRYRFFPDHVVGEILGKKWIDSIIPFMALVVLIAIFGSIVPRFFELSTLANLSGQTAELGLIVLGLTIVMVSGGIDLSVGSTFALAVLATLYGMNVGQWSFGTGLVATLGVGLACGAVNGFMVGILRMRAFLTTLVTLIIFRSIFEIVFPQVSTEIVTSYPDSPLYDYLGMGRFLGTPVTFLVFAVIAIALHIVLSRGRYGWRLLAVGGARRSAYNAGVNVRLTVFSAYIVCSMMVALAGFFFASRIGSAASDIGAGLELQALTATVLGGISLGGGRGSVAKALMGTVFVLILSNSLLQLAVPGPVNDFVLGLVLVAAVFLDVRWVKNRHKILRSVYISPTFNKMPPSVSTESGSPMAPNDRLRQVGVIGLGILDGAEDVIFDRNDNLYTGSRHGDILRWFPPDYTRHEVFAHIGGAPMGMTFDEAGNMAVCIGGMGLYQITPSGEVSLLTAETNRSLTSVADDSSMKLADDCDILPDGRIIFSEATVRFEMHDWYADALESRGNGRLIVYDPKTKSTRTILSNLVFPNGVCTSYDGQSVLFAESWACRINRYYFAGPKTGQVERVIEGLPGYPDNINRASDGTYWLALMGMRTPALDLSLEMPDFRRRMARRVSEDAWLMPNLNTGCVLRFDEQGRILESYWDLGGQKHPMITSMREHKGVLYLCGIFNNRMGTLALPDADPNWCGVDTYWRKPA</sequence>
<evidence type="ECO:0000256" key="6">
    <source>
        <dbReference type="SAM" id="Phobius"/>
    </source>
</evidence>
<feature type="transmembrane region" description="Helical" evidence="6">
    <location>
        <begin position="318"/>
        <end position="335"/>
    </location>
</feature>
<dbReference type="InterPro" id="IPR001851">
    <property type="entry name" value="ABC_transp_permease"/>
</dbReference>
<feature type="transmembrane region" description="Helical" evidence="6">
    <location>
        <begin position="292"/>
        <end position="312"/>
    </location>
</feature>
<dbReference type="EMBL" id="QFBC01000015">
    <property type="protein sequence ID" value="PWE53535.1"/>
    <property type="molecule type" value="Genomic_DNA"/>
</dbReference>
<organism evidence="8 9">
    <name type="scientific">Metarhizobium album</name>
    <dbReference type="NCBI Taxonomy" id="2182425"/>
    <lineage>
        <taxon>Bacteria</taxon>
        <taxon>Pseudomonadati</taxon>
        <taxon>Pseudomonadota</taxon>
        <taxon>Alphaproteobacteria</taxon>
        <taxon>Hyphomicrobiales</taxon>
        <taxon>Rhizobiaceae</taxon>
        <taxon>Metarhizobium</taxon>
    </lineage>
</organism>
<evidence type="ECO:0000259" key="7">
    <source>
        <dbReference type="Pfam" id="PF03088"/>
    </source>
</evidence>
<evidence type="ECO:0000313" key="9">
    <source>
        <dbReference type="Proteomes" id="UP000245252"/>
    </source>
</evidence>
<dbReference type="Pfam" id="PF02653">
    <property type="entry name" value="BPD_transp_2"/>
    <property type="match status" value="1"/>
</dbReference>
<keyword evidence="9" id="KW-1185">Reference proteome</keyword>
<feature type="transmembrane region" description="Helical" evidence="6">
    <location>
        <begin position="230"/>
        <end position="253"/>
    </location>
</feature>
<dbReference type="Gene3D" id="2.120.10.30">
    <property type="entry name" value="TolB, C-terminal domain"/>
    <property type="match status" value="1"/>
</dbReference>
<dbReference type="RefSeq" id="WP_109461006.1">
    <property type="nucleotide sequence ID" value="NZ_QFBC01000015.1"/>
</dbReference>
<dbReference type="InterPro" id="IPR018119">
    <property type="entry name" value="Strictosidine_synth_cons-reg"/>
</dbReference>
<gene>
    <name evidence="8" type="ORF">DEM27_25195</name>
</gene>
<dbReference type="GO" id="GO:0022857">
    <property type="term" value="F:transmembrane transporter activity"/>
    <property type="evidence" value="ECO:0007669"/>
    <property type="project" value="InterPro"/>
</dbReference>
<evidence type="ECO:0000256" key="5">
    <source>
        <dbReference type="ARBA" id="ARBA00023136"/>
    </source>
</evidence>
<feature type="transmembrane region" description="Helical" evidence="6">
    <location>
        <begin position="65"/>
        <end position="88"/>
    </location>
</feature>
<keyword evidence="2" id="KW-1003">Cell membrane</keyword>
<dbReference type="Proteomes" id="UP000245252">
    <property type="component" value="Unassembled WGS sequence"/>
</dbReference>
<keyword evidence="4 6" id="KW-1133">Transmembrane helix</keyword>
<keyword evidence="5 6" id="KW-0472">Membrane</keyword>
<comment type="subcellular location">
    <subcellularLocation>
        <location evidence="1">Cell membrane</location>
        <topology evidence="1">Multi-pass membrane protein</topology>
    </subcellularLocation>
</comment>
<dbReference type="Pfam" id="PF03088">
    <property type="entry name" value="Str_synth"/>
    <property type="match status" value="1"/>
</dbReference>
<dbReference type="PANTHER" id="PTHR32196">
    <property type="entry name" value="ABC TRANSPORTER PERMEASE PROTEIN YPHD-RELATED-RELATED"/>
    <property type="match status" value="1"/>
</dbReference>
<dbReference type="SUPFAM" id="SSF63829">
    <property type="entry name" value="Calcium-dependent phosphotriesterase"/>
    <property type="match status" value="1"/>
</dbReference>
<dbReference type="OrthoDB" id="9775406at2"/>
<feature type="domain" description="Strictosidine synthase conserved region" evidence="7">
    <location>
        <begin position="480"/>
        <end position="566"/>
    </location>
</feature>
<feature type="transmembrane region" description="Helical" evidence="6">
    <location>
        <begin position="181"/>
        <end position="204"/>
    </location>
</feature>
<feature type="transmembrane region" description="Helical" evidence="6">
    <location>
        <begin position="108"/>
        <end position="127"/>
    </location>
</feature>
<dbReference type="CDD" id="cd06579">
    <property type="entry name" value="TM_PBP1_transp_AraH_like"/>
    <property type="match status" value="1"/>
</dbReference>
<evidence type="ECO:0000313" key="8">
    <source>
        <dbReference type="EMBL" id="PWE53535.1"/>
    </source>
</evidence>
<dbReference type="InterPro" id="IPR011042">
    <property type="entry name" value="6-blade_b-propeller_TolB-like"/>
</dbReference>
<dbReference type="Pfam" id="PF20067">
    <property type="entry name" value="SSL_N"/>
    <property type="match status" value="1"/>
</dbReference>
<dbReference type="FunFam" id="2.120.10.30:FF:000066">
    <property type="entry name" value="ABC transporter permease protein"/>
    <property type="match status" value="1"/>
</dbReference>
<comment type="caution">
    <text evidence="8">The sequence shown here is derived from an EMBL/GenBank/DDBJ whole genome shotgun (WGS) entry which is preliminary data.</text>
</comment>
<feature type="transmembrane region" description="Helical" evidence="6">
    <location>
        <begin position="32"/>
        <end position="53"/>
    </location>
</feature>
<dbReference type="AlphaFoldDB" id="A0A2U2DJR2"/>
<name>A0A2U2DJR2_9HYPH</name>
<proteinExistence type="predicted"/>
<accession>A0A2U2DJR2</accession>
<evidence type="ECO:0000256" key="3">
    <source>
        <dbReference type="ARBA" id="ARBA00022692"/>
    </source>
</evidence>
<dbReference type="PANTHER" id="PTHR32196:SF72">
    <property type="entry name" value="RIBOSE IMPORT PERMEASE PROTEIN RBSC"/>
    <property type="match status" value="1"/>
</dbReference>
<reference evidence="8 9" key="1">
    <citation type="submission" date="2018-05" db="EMBL/GenBank/DDBJ databases">
        <title>The draft genome of strain NS-104.</title>
        <authorList>
            <person name="Hang P."/>
            <person name="Jiang J."/>
        </authorList>
    </citation>
    <scope>NUCLEOTIDE SEQUENCE [LARGE SCALE GENOMIC DNA]</scope>
    <source>
        <strain evidence="8 9">NS-104</strain>
    </source>
</reference>
<evidence type="ECO:0000256" key="2">
    <source>
        <dbReference type="ARBA" id="ARBA00022475"/>
    </source>
</evidence>
<dbReference type="GO" id="GO:0005886">
    <property type="term" value="C:plasma membrane"/>
    <property type="evidence" value="ECO:0007669"/>
    <property type="project" value="UniProtKB-SubCell"/>
</dbReference>
<protein>
    <submittedName>
        <fullName evidence="8">ABC transporter permease</fullName>
    </submittedName>
</protein>
<evidence type="ECO:0000256" key="4">
    <source>
        <dbReference type="ARBA" id="ARBA00022989"/>
    </source>
</evidence>
<keyword evidence="3 6" id="KW-0812">Transmembrane</keyword>
<feature type="transmembrane region" description="Helical" evidence="6">
    <location>
        <begin position="139"/>
        <end position="161"/>
    </location>
</feature>